<dbReference type="InParanoid" id="W4KD90"/>
<dbReference type="KEGG" id="hir:HETIRDRAFT_170266"/>
<evidence type="ECO:0000256" key="3">
    <source>
        <dbReference type="ARBA" id="ARBA00022833"/>
    </source>
</evidence>
<dbReference type="PROSITE" id="PS00518">
    <property type="entry name" value="ZF_RING_1"/>
    <property type="match status" value="1"/>
</dbReference>
<dbReference type="SMART" id="SM00184">
    <property type="entry name" value="RING"/>
    <property type="match status" value="1"/>
</dbReference>
<reference evidence="7 8" key="1">
    <citation type="journal article" date="2012" name="New Phytol.">
        <title>Insight into trade-off between wood decay and parasitism from the genome of a fungal forest pathogen.</title>
        <authorList>
            <person name="Olson A."/>
            <person name="Aerts A."/>
            <person name="Asiegbu F."/>
            <person name="Belbahri L."/>
            <person name="Bouzid O."/>
            <person name="Broberg A."/>
            <person name="Canback B."/>
            <person name="Coutinho P.M."/>
            <person name="Cullen D."/>
            <person name="Dalman K."/>
            <person name="Deflorio G."/>
            <person name="van Diepen L.T."/>
            <person name="Dunand C."/>
            <person name="Duplessis S."/>
            <person name="Durling M."/>
            <person name="Gonthier P."/>
            <person name="Grimwood J."/>
            <person name="Fossdal C.G."/>
            <person name="Hansson D."/>
            <person name="Henrissat B."/>
            <person name="Hietala A."/>
            <person name="Himmelstrand K."/>
            <person name="Hoffmeister D."/>
            <person name="Hogberg N."/>
            <person name="James T.Y."/>
            <person name="Karlsson M."/>
            <person name="Kohler A."/>
            <person name="Kues U."/>
            <person name="Lee Y.H."/>
            <person name="Lin Y.C."/>
            <person name="Lind M."/>
            <person name="Lindquist E."/>
            <person name="Lombard V."/>
            <person name="Lucas S."/>
            <person name="Lunden K."/>
            <person name="Morin E."/>
            <person name="Murat C."/>
            <person name="Park J."/>
            <person name="Raffaello T."/>
            <person name="Rouze P."/>
            <person name="Salamov A."/>
            <person name="Schmutz J."/>
            <person name="Solheim H."/>
            <person name="Stahlberg J."/>
            <person name="Velez H."/>
            <person name="de Vries R.P."/>
            <person name="Wiebenga A."/>
            <person name="Woodward S."/>
            <person name="Yakovlev I."/>
            <person name="Garbelotto M."/>
            <person name="Martin F."/>
            <person name="Grigoriev I.V."/>
            <person name="Stenlid J."/>
        </authorList>
    </citation>
    <scope>NUCLEOTIDE SEQUENCE [LARGE SCALE GENOMIC DNA]</scope>
    <source>
        <strain evidence="7 8">TC 32-1</strain>
    </source>
</reference>
<evidence type="ECO:0000256" key="2">
    <source>
        <dbReference type="ARBA" id="ARBA00022771"/>
    </source>
</evidence>
<feature type="compositionally biased region" description="Acidic residues" evidence="5">
    <location>
        <begin position="206"/>
        <end position="216"/>
    </location>
</feature>
<dbReference type="AlphaFoldDB" id="W4KD90"/>
<organism evidence="7 8">
    <name type="scientific">Heterobasidion irregulare (strain TC 32-1)</name>
    <dbReference type="NCBI Taxonomy" id="747525"/>
    <lineage>
        <taxon>Eukaryota</taxon>
        <taxon>Fungi</taxon>
        <taxon>Dikarya</taxon>
        <taxon>Basidiomycota</taxon>
        <taxon>Agaricomycotina</taxon>
        <taxon>Agaricomycetes</taxon>
        <taxon>Russulales</taxon>
        <taxon>Bondarzewiaceae</taxon>
        <taxon>Heterobasidion</taxon>
        <taxon>Heterobasidion annosum species complex</taxon>
    </lineage>
</organism>
<keyword evidence="3" id="KW-0862">Zinc</keyword>
<dbReference type="InterPro" id="IPR001841">
    <property type="entry name" value="Znf_RING"/>
</dbReference>
<feature type="region of interest" description="Disordered" evidence="5">
    <location>
        <begin position="203"/>
        <end position="293"/>
    </location>
</feature>
<dbReference type="Pfam" id="PF13639">
    <property type="entry name" value="zf-RING_2"/>
    <property type="match status" value="1"/>
</dbReference>
<evidence type="ECO:0000313" key="7">
    <source>
        <dbReference type="EMBL" id="ETW83802.1"/>
    </source>
</evidence>
<accession>W4KD90</accession>
<protein>
    <recommendedName>
        <fullName evidence="6">RING-type domain-containing protein</fullName>
    </recommendedName>
</protein>
<keyword evidence="8" id="KW-1185">Reference proteome</keyword>
<evidence type="ECO:0000313" key="8">
    <source>
        <dbReference type="Proteomes" id="UP000030671"/>
    </source>
</evidence>
<dbReference type="InterPro" id="IPR013083">
    <property type="entry name" value="Znf_RING/FYVE/PHD"/>
</dbReference>
<name>W4KD90_HETIT</name>
<gene>
    <name evidence="7" type="ORF">HETIRDRAFT_170266</name>
</gene>
<dbReference type="Gene3D" id="3.30.40.10">
    <property type="entry name" value="Zinc/RING finger domain, C3HC4 (zinc finger)"/>
    <property type="match status" value="1"/>
</dbReference>
<dbReference type="HOGENOM" id="CLU_056202_0_0_1"/>
<dbReference type="RefSeq" id="XP_009543548.1">
    <property type="nucleotide sequence ID" value="XM_009545253.1"/>
</dbReference>
<dbReference type="InterPro" id="IPR017907">
    <property type="entry name" value="Znf_RING_CS"/>
</dbReference>
<dbReference type="PROSITE" id="PS50089">
    <property type="entry name" value="ZF_RING_2"/>
    <property type="match status" value="1"/>
</dbReference>
<proteinExistence type="predicted"/>
<dbReference type="eggNOG" id="ENOG502SR1D">
    <property type="taxonomic scope" value="Eukaryota"/>
</dbReference>
<feature type="region of interest" description="Disordered" evidence="5">
    <location>
        <begin position="24"/>
        <end position="48"/>
    </location>
</feature>
<dbReference type="EMBL" id="KI925456">
    <property type="protein sequence ID" value="ETW83802.1"/>
    <property type="molecule type" value="Genomic_DNA"/>
</dbReference>
<dbReference type="GeneID" id="20668274"/>
<evidence type="ECO:0000256" key="5">
    <source>
        <dbReference type="SAM" id="MobiDB-lite"/>
    </source>
</evidence>
<dbReference type="OrthoDB" id="1923159at2759"/>
<feature type="domain" description="RING-type" evidence="6">
    <location>
        <begin position="125"/>
        <end position="167"/>
    </location>
</feature>
<evidence type="ECO:0000256" key="1">
    <source>
        <dbReference type="ARBA" id="ARBA00022723"/>
    </source>
</evidence>
<dbReference type="GO" id="GO:0008270">
    <property type="term" value="F:zinc ion binding"/>
    <property type="evidence" value="ECO:0007669"/>
    <property type="project" value="UniProtKB-KW"/>
</dbReference>
<evidence type="ECO:0000259" key="6">
    <source>
        <dbReference type="PROSITE" id="PS50089"/>
    </source>
</evidence>
<keyword evidence="2 4" id="KW-0863">Zinc-finger</keyword>
<sequence>MRKHRQEIKLLENRNAQLEAEIEKLHDSANTSIQPRRGRSGGPTNAGLQAQVKRLKGEVEALKKDRAKDKKKIQRLQIKEVEADMKELHDEQVNGVTDVSNQMRKLLRRFQDIILSGALEDKEECTICLETMEVNGCSSLSCQHIFCNDCLSRLEPGSVEVTCPQCREKCAREEFEVVKFSTGEQWDQLLEVANDFARIDIRGEQEISEEEDEEPFIDDKDPDASSTASEFQTAPAARNSMSLDPDPVPAEAIIPDSTSDDGVPQFVYSRASASEKRKWLAQMADQRRKRRRD</sequence>
<evidence type="ECO:0000256" key="4">
    <source>
        <dbReference type="PROSITE-ProRule" id="PRU00175"/>
    </source>
</evidence>
<keyword evidence="1" id="KW-0479">Metal-binding</keyword>
<dbReference type="Proteomes" id="UP000030671">
    <property type="component" value="Unassembled WGS sequence"/>
</dbReference>
<dbReference type="SUPFAM" id="SSF57850">
    <property type="entry name" value="RING/U-box"/>
    <property type="match status" value="1"/>
</dbReference>